<reference evidence="6 7" key="1">
    <citation type="submission" date="2018-02" db="EMBL/GenBank/DDBJ databases">
        <title>Genome sequence of the basidiomycete white-rot fungus Phlebia centrifuga.</title>
        <authorList>
            <person name="Granchi Z."/>
            <person name="Peng M."/>
            <person name="de Vries R.P."/>
            <person name="Hilden K."/>
            <person name="Makela M.R."/>
            <person name="Grigoriev I."/>
            <person name="Riley R."/>
        </authorList>
    </citation>
    <scope>NUCLEOTIDE SEQUENCE [LARGE SCALE GENOMIC DNA]</scope>
    <source>
        <strain evidence="6 7">FBCC195</strain>
    </source>
</reference>
<comment type="catalytic activity">
    <reaction evidence="1">
        <text>ATP + H2O = ADP + phosphate + H(+)</text>
        <dbReference type="Rhea" id="RHEA:13065"/>
        <dbReference type="ChEBI" id="CHEBI:15377"/>
        <dbReference type="ChEBI" id="CHEBI:15378"/>
        <dbReference type="ChEBI" id="CHEBI:30616"/>
        <dbReference type="ChEBI" id="CHEBI:43474"/>
        <dbReference type="ChEBI" id="CHEBI:456216"/>
        <dbReference type="EC" id="5.6.2.3"/>
    </reaction>
</comment>
<gene>
    <name evidence="6" type="ORF">PHLCEN_2v2137</name>
</gene>
<evidence type="ECO:0000256" key="2">
    <source>
        <dbReference type="SAM" id="MobiDB-lite"/>
    </source>
</evidence>
<organism evidence="6 7">
    <name type="scientific">Hermanssonia centrifuga</name>
    <dbReference type="NCBI Taxonomy" id="98765"/>
    <lineage>
        <taxon>Eukaryota</taxon>
        <taxon>Fungi</taxon>
        <taxon>Dikarya</taxon>
        <taxon>Basidiomycota</taxon>
        <taxon>Agaricomycotina</taxon>
        <taxon>Agaricomycetes</taxon>
        <taxon>Polyporales</taxon>
        <taxon>Meruliaceae</taxon>
        <taxon>Hermanssonia</taxon>
    </lineage>
</organism>
<evidence type="ECO:0000313" key="6">
    <source>
        <dbReference type="EMBL" id="PSS32096.1"/>
    </source>
</evidence>
<dbReference type="Pfam" id="PF14214">
    <property type="entry name" value="Helitron_like_N"/>
    <property type="match status" value="1"/>
</dbReference>
<evidence type="ECO:0000259" key="5">
    <source>
        <dbReference type="Pfam" id="PF20209"/>
    </source>
</evidence>
<dbReference type="Pfam" id="PF05970">
    <property type="entry name" value="PIF1"/>
    <property type="match status" value="1"/>
</dbReference>
<dbReference type="EC" id="5.6.2.3" evidence="1"/>
<keyword evidence="1" id="KW-0347">Helicase</keyword>
<keyword evidence="1" id="KW-0378">Hydrolase</keyword>
<name>A0A2R6RQ00_9APHY</name>
<feature type="domain" description="Helitron helicase-like" evidence="4">
    <location>
        <begin position="528"/>
        <end position="750"/>
    </location>
</feature>
<feature type="domain" description="DUF6570" evidence="5">
    <location>
        <begin position="211"/>
        <end position="354"/>
    </location>
</feature>
<feature type="region of interest" description="Disordered" evidence="2">
    <location>
        <begin position="379"/>
        <end position="430"/>
    </location>
</feature>
<feature type="domain" description="DNA helicase Pif1-like DEAD-box helicase" evidence="3">
    <location>
        <begin position="1475"/>
        <end position="1613"/>
    </location>
</feature>
<evidence type="ECO:0000259" key="3">
    <source>
        <dbReference type="Pfam" id="PF05970"/>
    </source>
</evidence>
<accession>A0A2R6RQ00</accession>
<keyword evidence="1" id="KW-0547">Nucleotide-binding</keyword>
<dbReference type="Pfam" id="PF20209">
    <property type="entry name" value="DUF6570"/>
    <property type="match status" value="1"/>
</dbReference>
<dbReference type="EMBL" id="MLYV02000198">
    <property type="protein sequence ID" value="PSS32096.1"/>
    <property type="molecule type" value="Genomic_DNA"/>
</dbReference>
<dbReference type="GO" id="GO:0016887">
    <property type="term" value="F:ATP hydrolysis activity"/>
    <property type="evidence" value="ECO:0007669"/>
    <property type="project" value="RHEA"/>
</dbReference>
<feature type="compositionally biased region" description="Acidic residues" evidence="2">
    <location>
        <begin position="406"/>
        <end position="425"/>
    </location>
</feature>
<dbReference type="OrthoDB" id="10007484at2759"/>
<comment type="cofactor">
    <cofactor evidence="1">
        <name>Mg(2+)</name>
        <dbReference type="ChEBI" id="CHEBI:18420"/>
    </cofactor>
</comment>
<dbReference type="PANTHER" id="PTHR47642:SF6">
    <property type="entry name" value="ATP-DEPENDENT DNA HELICASE"/>
    <property type="match status" value="1"/>
</dbReference>
<evidence type="ECO:0000256" key="1">
    <source>
        <dbReference type="RuleBase" id="RU363044"/>
    </source>
</evidence>
<feature type="region of interest" description="Disordered" evidence="2">
    <location>
        <begin position="1043"/>
        <end position="1089"/>
    </location>
</feature>
<dbReference type="SUPFAM" id="SSF52540">
    <property type="entry name" value="P-loop containing nucleoside triphosphate hydrolases"/>
    <property type="match status" value="2"/>
</dbReference>
<dbReference type="GO" id="GO:0000723">
    <property type="term" value="P:telomere maintenance"/>
    <property type="evidence" value="ECO:0007669"/>
    <property type="project" value="InterPro"/>
</dbReference>
<evidence type="ECO:0000313" key="7">
    <source>
        <dbReference type="Proteomes" id="UP000186601"/>
    </source>
</evidence>
<evidence type="ECO:0000259" key="4">
    <source>
        <dbReference type="Pfam" id="PF14214"/>
    </source>
</evidence>
<dbReference type="STRING" id="98765.A0A2R6RQ00"/>
<dbReference type="InterPro" id="IPR046700">
    <property type="entry name" value="DUF6570"/>
</dbReference>
<feature type="region of interest" description="Disordered" evidence="2">
    <location>
        <begin position="1146"/>
        <end position="1184"/>
    </location>
</feature>
<dbReference type="GO" id="GO:0006310">
    <property type="term" value="P:DNA recombination"/>
    <property type="evidence" value="ECO:0007669"/>
    <property type="project" value="UniProtKB-KW"/>
</dbReference>
<keyword evidence="1" id="KW-0234">DNA repair</keyword>
<sequence>MSELNAELLSILTVAELLGLIAGAITVPRSHFTPKAKLIEWIIVNSTGDLSNALTAACEAKLQQGAALREAKKRKRAATLHSQRKARHQRWLEEADMHNIEDYLKLPSEDELLGCYREFIEATSNAATKLVVCAVCAREVSHRDDIVSEIPLKEIPHRDRLTPSTPHHMHDIFEGMLLEPTGIISEGLESPSAQVCKACLDHLERIEHGPPPLSLANDLWIGPIPWELQVLTVPEQLLVALLYPRVYVFKLFPKDKDFRPKDDTLQHGMRGNVSTYEQDIDGVAAMVEGHLMPRPVEILSRVLTITYIGRGQLLKHSLHSTFRVRREVVKRALLWLKTNNPKYYGDIQIDEERLGSLPDDDVPSEIFDVARHTPDIGIVDQEAPGYVPEDPPSSTTDDMLGHEATGLEEQEENGASESNDTDNDQPDVIPMQVSGAIDTDLTTLTSKELMLWGLANLWKEGHEGPYSIRHGTQPVRDLPPRRPADEDAQFTRPDSSHNLFEKAFPCLFPYGCGGLEAQRPIAVDFPTHIRWCLQYHDRRFRKHQTFPFLCFGIVQKRHALSNAQLQMKRKNFEHDARIMSSLTAAKLRQAAAEEEQGLAPSDPAVRLLLRHVHATAGRVVGTDQSRYRLRSQIRSTSIEHGPPTIWATWNLSDHDDPLAQAFLGENIDLDNFIATLGPDRNTRASNVAADPYGAAKFFHFAITAILETLVQMKVSKYQVRSKPGIFGEASAYFGTVESQGRGTLHLHILIWLKNTPTGDELDDLFKNEQFRLKMAAYIKANVRAYVPGLESPESVKAMPRQPGVAFSRPPKPGADNYEADMQARELQLARSLQVHTCKIRRCLQPNKNGKLVCKRKAPWKCAAHDFVTDAGQWGPKRLYAYVNGYNPAILIHAGCNNDCKILTNGSETKNITYYITSYAAKKQGRNYNLSAILADGYVYHLKNPRDEYIDRLRENQRLLLFRLVHTINREQELSSSMVIAYLMKWGDVYRSHLYTAVYWSSFVAALLKQCAGIQVSSPQEPEPPLGEAADNVAGPSHVVVEQEGATETSLADQDIPDDRPNNPISEEHLTPHLPSESQGEANDEDGDDMITLDITPEGGHVYAKSQVTDYQLRGDELEECNVHDFFRDTYETALLNPRRFSARIVPEASDSETEDDNTGLGLQAQRRPGRRPNQRTHYLPQHPNSAHKIRVVRSALHRNMVNYVGRFFPSSKDANTYPLYCASMLALLKPWRDLAVDLKLPQQSWPDAFVQFKAQADTRILRILAGIEYYHDCRMAARDHVDEELPLDDRQDADAMRGIDDMELGEGVPETHTTVSEAAISEVLMLGTSPQELNHARHAIEIARSVKIFPDENDNWSVTDTEVKNAEGGDLVRLSEWQKCMHADVLRQNTAEDVATNVVAAVTDTANVTPQVMDGANTHAGPNIVATTPVLSSADGVLTAANVNMLKDDQFRAFDIMRWHLDQTLAGNQPPVLRMIIYGEGGTGKSKVIQTVTEEFARRGVQYMLVKSAYTGVAASLIDGKTTHTIAALSVKNGAVMSDDAKAKLQVFWKHRSYLILDEVSMLGKTHLQHMERNISIGMHGADGFKPDCTFGGLNVVLCGDLHQFPPVAKGREEFLFHPIRTYDDDDCKLGRRIYEQFQTVVVLQEQMRVTDPVWQDLLVHLRAGNVQREHVQILKRLVLSRPSAMIDFNEEPWKRAALVTPRHAVRLLWNEHASRKWCQATGTQLFVCKAEDTIHRGKKIRVNLSLAERYQVARRVQTDNRRRRADLPRSIELAKGMKVLVTSNLETDLDLTNGARGEIIDIILHPDEPAIGQTPVVELRYLPQYVLVKMAKTRASQLAGLDACVIPVEPATSTMQIKLQTHAKKAVQRTVHRRQFPITSAYAFTDYRAQGQTLPYVVVDIATPPSGGLNLFNLYVALSRSTGRDSIRLLRDFDPGMFMQSHEPELALEDERLEDLDRITKQWWIAMGGEQRLLDRG</sequence>
<feature type="region of interest" description="Disordered" evidence="2">
    <location>
        <begin position="468"/>
        <end position="493"/>
    </location>
</feature>
<dbReference type="InterPro" id="IPR027417">
    <property type="entry name" value="P-loop_NTPase"/>
</dbReference>
<keyword evidence="1" id="KW-0227">DNA damage</keyword>
<dbReference type="Gene3D" id="3.40.50.300">
    <property type="entry name" value="P-loop containing nucleotide triphosphate hydrolases"/>
    <property type="match status" value="1"/>
</dbReference>
<protein>
    <recommendedName>
        <fullName evidence="1">ATP-dependent DNA helicase</fullName>
        <ecNumber evidence="1">5.6.2.3</ecNumber>
    </recommendedName>
</protein>
<dbReference type="GO" id="GO:0043139">
    <property type="term" value="F:5'-3' DNA helicase activity"/>
    <property type="evidence" value="ECO:0007669"/>
    <property type="project" value="UniProtKB-EC"/>
</dbReference>
<dbReference type="InterPro" id="IPR025476">
    <property type="entry name" value="Helitron_helicase-like"/>
</dbReference>
<keyword evidence="1" id="KW-0233">DNA recombination</keyword>
<keyword evidence="1" id="KW-0067">ATP-binding</keyword>
<dbReference type="GO" id="GO:0005524">
    <property type="term" value="F:ATP binding"/>
    <property type="evidence" value="ECO:0007669"/>
    <property type="project" value="UniProtKB-KW"/>
</dbReference>
<dbReference type="InterPro" id="IPR010285">
    <property type="entry name" value="DNA_helicase_pif1-like_DEAD"/>
</dbReference>
<dbReference type="InterPro" id="IPR051055">
    <property type="entry name" value="PIF1_helicase"/>
</dbReference>
<dbReference type="Proteomes" id="UP000186601">
    <property type="component" value="Unassembled WGS sequence"/>
</dbReference>
<comment type="caution">
    <text evidence="6">The sequence shown here is derived from an EMBL/GenBank/DDBJ whole genome shotgun (WGS) entry which is preliminary data.</text>
</comment>
<dbReference type="PANTHER" id="PTHR47642">
    <property type="entry name" value="ATP-DEPENDENT DNA HELICASE"/>
    <property type="match status" value="1"/>
</dbReference>
<dbReference type="GO" id="GO:0006281">
    <property type="term" value="P:DNA repair"/>
    <property type="evidence" value="ECO:0007669"/>
    <property type="project" value="UniProtKB-KW"/>
</dbReference>
<proteinExistence type="inferred from homology"/>
<comment type="similarity">
    <text evidence="1">Belongs to the helicase family.</text>
</comment>
<keyword evidence="7" id="KW-1185">Reference proteome</keyword>
<feature type="compositionally biased region" description="Basic and acidic residues" evidence="2">
    <location>
        <begin position="1056"/>
        <end position="1070"/>
    </location>
</feature>